<dbReference type="OrthoDB" id="8847287at2759"/>
<comment type="caution">
    <text evidence="2">The sequence shown here is derived from an EMBL/GenBank/DDBJ whole genome shotgun (WGS) entry which is preliminary data.</text>
</comment>
<dbReference type="InterPro" id="IPR051560">
    <property type="entry name" value="MAM_domain-containing"/>
</dbReference>
<dbReference type="EMBL" id="BFAA01024450">
    <property type="protein sequence ID" value="GCB81951.1"/>
    <property type="molecule type" value="Genomic_DNA"/>
</dbReference>
<organism evidence="2 3">
    <name type="scientific">Scyliorhinus torazame</name>
    <name type="common">Cloudy catshark</name>
    <name type="synonym">Catulus torazame</name>
    <dbReference type="NCBI Taxonomy" id="75743"/>
    <lineage>
        <taxon>Eukaryota</taxon>
        <taxon>Metazoa</taxon>
        <taxon>Chordata</taxon>
        <taxon>Craniata</taxon>
        <taxon>Vertebrata</taxon>
        <taxon>Chondrichthyes</taxon>
        <taxon>Elasmobranchii</taxon>
        <taxon>Galeomorphii</taxon>
        <taxon>Galeoidea</taxon>
        <taxon>Carcharhiniformes</taxon>
        <taxon>Scyliorhinidae</taxon>
        <taxon>Scyliorhinus</taxon>
    </lineage>
</organism>
<evidence type="ECO:0000313" key="2">
    <source>
        <dbReference type="EMBL" id="GCB81951.1"/>
    </source>
</evidence>
<dbReference type="InterPro" id="IPR013320">
    <property type="entry name" value="ConA-like_dom_sf"/>
</dbReference>
<reference evidence="2 3" key="1">
    <citation type="journal article" date="2018" name="Nat. Ecol. Evol.">
        <title>Shark genomes provide insights into elasmobranch evolution and the origin of vertebrates.</title>
        <authorList>
            <person name="Hara Y"/>
            <person name="Yamaguchi K"/>
            <person name="Onimaru K"/>
            <person name="Kadota M"/>
            <person name="Koyanagi M"/>
            <person name="Keeley SD"/>
            <person name="Tatsumi K"/>
            <person name="Tanaka K"/>
            <person name="Motone F"/>
            <person name="Kageyama Y"/>
            <person name="Nozu R"/>
            <person name="Adachi N"/>
            <person name="Nishimura O"/>
            <person name="Nakagawa R"/>
            <person name="Tanegashima C"/>
            <person name="Kiyatake I"/>
            <person name="Matsumoto R"/>
            <person name="Murakumo K"/>
            <person name="Nishida K"/>
            <person name="Terakita A"/>
            <person name="Kuratani S"/>
            <person name="Sato K"/>
            <person name="Hyodo S Kuraku.S."/>
        </authorList>
    </citation>
    <scope>NUCLEOTIDE SEQUENCE [LARGE SCALE GENOMIC DNA]</scope>
</reference>
<gene>
    <name evidence="2" type="ORF">scyTo_0022848</name>
</gene>
<feature type="domain" description="MAM" evidence="1">
    <location>
        <begin position="1"/>
        <end position="29"/>
    </location>
</feature>
<feature type="non-terminal residue" evidence="2">
    <location>
        <position position="1"/>
    </location>
</feature>
<accession>A0A401Q9B1</accession>
<feature type="non-terminal residue" evidence="2">
    <location>
        <position position="79"/>
    </location>
</feature>
<dbReference type="STRING" id="75743.A0A401Q9B1"/>
<evidence type="ECO:0000259" key="1">
    <source>
        <dbReference type="PROSITE" id="PS50060"/>
    </source>
</evidence>
<dbReference type="PROSITE" id="PS50060">
    <property type="entry name" value="MAM_2"/>
    <property type="match status" value="2"/>
</dbReference>
<dbReference type="SUPFAM" id="SSF49899">
    <property type="entry name" value="Concanavalin A-like lectins/glucanases"/>
    <property type="match status" value="1"/>
</dbReference>
<dbReference type="InterPro" id="IPR000998">
    <property type="entry name" value="MAM_dom"/>
</dbReference>
<proteinExistence type="predicted"/>
<dbReference type="GO" id="GO:0016020">
    <property type="term" value="C:membrane"/>
    <property type="evidence" value="ECO:0007669"/>
    <property type="project" value="InterPro"/>
</dbReference>
<keyword evidence="3" id="KW-1185">Reference proteome</keyword>
<feature type="domain" description="MAM" evidence="1">
    <location>
        <begin position="31"/>
        <end position="79"/>
    </location>
</feature>
<dbReference type="Proteomes" id="UP000288216">
    <property type="component" value="Unassembled WGS sequence"/>
</dbReference>
<dbReference type="AlphaFoldDB" id="A0A401Q9B1"/>
<dbReference type="PANTHER" id="PTHR23282">
    <property type="entry name" value="APICAL ENDOSOMAL GLYCOPROTEIN PRECURSOR"/>
    <property type="match status" value="1"/>
</dbReference>
<dbReference type="Gene3D" id="2.60.120.200">
    <property type="match status" value="1"/>
</dbReference>
<name>A0A401Q9B1_SCYTO</name>
<dbReference type="OMA" id="HTECPRV"/>
<sequence>LIFEAIGGGATVSHIAIDDVTLDHTECPRVGTCDFELDPCGWKNVLNPKLDSKDWDWNNGQTPSYFKGPEVDHTLGTSQ</sequence>
<dbReference type="PANTHER" id="PTHR23282:SF101">
    <property type="entry name" value="MAM DOMAIN-CONTAINING PROTEIN"/>
    <property type="match status" value="1"/>
</dbReference>
<protein>
    <recommendedName>
        <fullName evidence="1">MAM domain-containing protein</fullName>
    </recommendedName>
</protein>
<evidence type="ECO:0000313" key="3">
    <source>
        <dbReference type="Proteomes" id="UP000288216"/>
    </source>
</evidence>